<dbReference type="RefSeq" id="WP_216875321.1">
    <property type="nucleotide sequence ID" value="NZ_JAERQM010000003.1"/>
</dbReference>
<gene>
    <name evidence="7" type="ORF">JJQ90_10975</name>
</gene>
<dbReference type="SMART" id="SM00382">
    <property type="entry name" value="AAA"/>
    <property type="match status" value="1"/>
</dbReference>
<dbReference type="EMBL" id="JAERQM010000003">
    <property type="protein sequence ID" value="MBU8544232.1"/>
    <property type="molecule type" value="Genomic_DNA"/>
</dbReference>
<dbReference type="GO" id="GO:0005524">
    <property type="term" value="F:ATP binding"/>
    <property type="evidence" value="ECO:0007669"/>
    <property type="project" value="UniProtKB-KW"/>
</dbReference>
<feature type="domain" description="ABC transporter" evidence="6">
    <location>
        <begin position="5"/>
        <end position="249"/>
    </location>
</feature>
<evidence type="ECO:0000256" key="4">
    <source>
        <dbReference type="ARBA" id="ARBA00022741"/>
    </source>
</evidence>
<dbReference type="PANTHER" id="PTHR43776">
    <property type="entry name" value="TRANSPORT ATP-BINDING PROTEIN"/>
    <property type="match status" value="1"/>
</dbReference>
<evidence type="ECO:0000256" key="5">
    <source>
        <dbReference type="ARBA" id="ARBA00022840"/>
    </source>
</evidence>
<name>A0ABS6H6B6_9PROT</name>
<dbReference type="Proteomes" id="UP000689967">
    <property type="component" value="Unassembled WGS sequence"/>
</dbReference>
<dbReference type="CDD" id="cd03257">
    <property type="entry name" value="ABC_NikE_OppD_transporters"/>
    <property type="match status" value="1"/>
</dbReference>
<keyword evidence="3" id="KW-0813">Transport</keyword>
<evidence type="ECO:0000313" key="7">
    <source>
        <dbReference type="EMBL" id="MBU8544232.1"/>
    </source>
</evidence>
<keyword evidence="5 7" id="KW-0067">ATP-binding</keyword>
<dbReference type="PROSITE" id="PS00211">
    <property type="entry name" value="ABC_TRANSPORTER_1"/>
    <property type="match status" value="1"/>
</dbReference>
<proteinExistence type="inferred from homology"/>
<protein>
    <submittedName>
        <fullName evidence="7">ABC transporter ATP-binding protein</fullName>
    </submittedName>
</protein>
<comment type="similarity">
    <text evidence="2">Belongs to the ABC transporter superfamily.</text>
</comment>
<dbReference type="NCBIfam" id="TIGR01727">
    <property type="entry name" value="oligo_HPY"/>
    <property type="match status" value="1"/>
</dbReference>
<dbReference type="InterPro" id="IPR003593">
    <property type="entry name" value="AAA+_ATPase"/>
</dbReference>
<accession>A0ABS6H6B6</accession>
<dbReference type="Pfam" id="PF08352">
    <property type="entry name" value="oligo_HPY"/>
    <property type="match status" value="1"/>
</dbReference>
<sequence length="329" mass="35738">MTPVLEVEGLEKRFPAQGGRTVHAVNGVSFTINAGETLGVVGESGSGKSTIGRAVIRLLKPDGGQVRFQGRDITRLPESACRPLRSEMQMVFQDPWSALNPRIRIGDLIAEPLLLHTKLPRGERQDRAEHLARRVRLTTELLTRYPSELSGGQLQRVCIARAIATNPKLIVLDEPTSSLDLSVRAGILELLAELKAETGAAMMFISHDLGTVKLISDRIMVLYLGGVVEYAPAAQVFAEPAHPYSQALMSAHLPADPMAVLRRHVLEGEVPSPINLPPGCHFASRCPVAVPDCRRHAPELRPVHGDTAHQAACLRIAEGANRIPELQHG</sequence>
<evidence type="ECO:0000256" key="3">
    <source>
        <dbReference type="ARBA" id="ARBA00022448"/>
    </source>
</evidence>
<comment type="subcellular location">
    <subcellularLocation>
        <location evidence="1">Cell membrane</location>
        <topology evidence="1">Peripheral membrane protein</topology>
    </subcellularLocation>
</comment>
<dbReference type="InterPro" id="IPR017871">
    <property type="entry name" value="ABC_transporter-like_CS"/>
</dbReference>
<evidence type="ECO:0000256" key="2">
    <source>
        <dbReference type="ARBA" id="ARBA00005417"/>
    </source>
</evidence>
<dbReference type="PROSITE" id="PS50893">
    <property type="entry name" value="ABC_TRANSPORTER_2"/>
    <property type="match status" value="1"/>
</dbReference>
<comment type="caution">
    <text evidence="7">The sequence shown here is derived from an EMBL/GenBank/DDBJ whole genome shotgun (WGS) entry which is preliminary data.</text>
</comment>
<dbReference type="InterPro" id="IPR003439">
    <property type="entry name" value="ABC_transporter-like_ATP-bd"/>
</dbReference>
<dbReference type="Pfam" id="PF00005">
    <property type="entry name" value="ABC_tran"/>
    <property type="match status" value="1"/>
</dbReference>
<dbReference type="PANTHER" id="PTHR43776:SF7">
    <property type="entry name" value="D,D-DIPEPTIDE TRANSPORT ATP-BINDING PROTEIN DDPF-RELATED"/>
    <property type="match status" value="1"/>
</dbReference>
<evidence type="ECO:0000259" key="6">
    <source>
        <dbReference type="PROSITE" id="PS50893"/>
    </source>
</evidence>
<keyword evidence="4" id="KW-0547">Nucleotide-binding</keyword>
<dbReference type="InterPro" id="IPR013563">
    <property type="entry name" value="Oligopep_ABC_C"/>
</dbReference>
<dbReference type="InterPro" id="IPR050319">
    <property type="entry name" value="ABC_transp_ATP-bind"/>
</dbReference>
<keyword evidence="8" id="KW-1185">Reference proteome</keyword>
<evidence type="ECO:0000256" key="1">
    <source>
        <dbReference type="ARBA" id="ARBA00004202"/>
    </source>
</evidence>
<organism evidence="7 8">
    <name type="scientific">Falsiroseomonas oleicola</name>
    <dbReference type="NCBI Taxonomy" id="2801474"/>
    <lineage>
        <taxon>Bacteria</taxon>
        <taxon>Pseudomonadati</taxon>
        <taxon>Pseudomonadota</taxon>
        <taxon>Alphaproteobacteria</taxon>
        <taxon>Acetobacterales</taxon>
        <taxon>Roseomonadaceae</taxon>
        <taxon>Falsiroseomonas</taxon>
    </lineage>
</organism>
<reference evidence="7 8" key="1">
    <citation type="submission" date="2021-01" db="EMBL/GenBank/DDBJ databases">
        <title>Roseomonas sp. nov, a bacterium isolated from an oil production mixture in Yumen Oilfield.</title>
        <authorList>
            <person name="Wu D."/>
        </authorList>
    </citation>
    <scope>NUCLEOTIDE SEQUENCE [LARGE SCALE GENOMIC DNA]</scope>
    <source>
        <strain evidence="7 8">ROY-5-3</strain>
    </source>
</reference>
<evidence type="ECO:0000313" key="8">
    <source>
        <dbReference type="Proteomes" id="UP000689967"/>
    </source>
</evidence>